<protein>
    <recommendedName>
        <fullName evidence="1">Restriction endonuclease type II NotI domain-containing protein</fullName>
    </recommendedName>
</protein>
<dbReference type="Pfam" id="PF12183">
    <property type="entry name" value="NotI"/>
    <property type="match status" value="1"/>
</dbReference>
<keyword evidence="3" id="KW-1185">Reference proteome</keyword>
<organism evidence="2 3">
    <name type="scientific">Pacificimonas flava</name>
    <dbReference type="NCBI Taxonomy" id="1234595"/>
    <lineage>
        <taxon>Bacteria</taxon>
        <taxon>Pseudomonadati</taxon>
        <taxon>Pseudomonadota</taxon>
        <taxon>Alphaproteobacteria</taxon>
        <taxon>Sphingomonadales</taxon>
        <taxon>Sphingosinicellaceae</taxon>
        <taxon>Pacificimonas</taxon>
    </lineage>
</organism>
<evidence type="ECO:0000259" key="1">
    <source>
        <dbReference type="Pfam" id="PF12183"/>
    </source>
</evidence>
<proteinExistence type="predicted"/>
<dbReference type="REBASE" id="229606">
    <property type="entry name" value="Pfl2012ORF12980P"/>
</dbReference>
<dbReference type="InterPro" id="IPR022009">
    <property type="entry name" value="Resctriction_endonuc_II_NotI"/>
</dbReference>
<dbReference type="AlphaFoldDB" id="A0A219B8Z8"/>
<evidence type="ECO:0000313" key="3">
    <source>
        <dbReference type="Proteomes" id="UP000198462"/>
    </source>
</evidence>
<reference evidence="3" key="1">
    <citation type="submission" date="2017-05" db="EMBL/GenBank/DDBJ databases">
        <authorList>
            <person name="Lin X."/>
        </authorList>
    </citation>
    <scope>NUCLEOTIDE SEQUENCE [LARGE SCALE GENOMIC DNA]</scope>
    <source>
        <strain evidence="3">JLT2012</strain>
    </source>
</reference>
<feature type="domain" description="Restriction endonuclease type II NotI" evidence="1">
    <location>
        <begin position="35"/>
        <end position="222"/>
    </location>
</feature>
<dbReference type="OrthoDB" id="2986899at2"/>
<evidence type="ECO:0000313" key="2">
    <source>
        <dbReference type="EMBL" id="OWV34279.1"/>
    </source>
</evidence>
<comment type="caution">
    <text evidence="2">The sequence shown here is derived from an EMBL/GenBank/DDBJ whole genome shotgun (WGS) entry which is preliminary data.</text>
</comment>
<dbReference type="EMBL" id="NFZT01000001">
    <property type="protein sequence ID" value="OWV34279.1"/>
    <property type="molecule type" value="Genomic_DNA"/>
</dbReference>
<gene>
    <name evidence="2" type="ORF">B5C34_12975</name>
</gene>
<name>A0A219B8Z8_9SPHN</name>
<sequence length="224" mass="25500">MTVGISEVIFEVLGRRPELNFDPASEGFICPYIKDLCTKRSTVDKSEPYPLCAINTPKYGPIALCPKRFHGADFLGDVMRTAWSERQAGDLHVANEVTMEGFGRVDHVISEISDGEIQRFVSVELQAIDANGTVRPVYDAMRNGYLVDQRPSYGPNWKNVSKRYMNQLISKGYYHHQWGTKIYASIQDKVYEYFRRDAGFLTTDDVDNEQVNIVFMIYSLSEAS</sequence>
<dbReference type="RefSeq" id="WP_088712980.1">
    <property type="nucleotide sequence ID" value="NZ_NFZT01000001.1"/>
</dbReference>
<dbReference type="Proteomes" id="UP000198462">
    <property type="component" value="Unassembled WGS sequence"/>
</dbReference>
<accession>A0A219B8Z8</accession>